<dbReference type="EMBL" id="ANIX01003240">
    <property type="protein sequence ID" value="ETP07809.1"/>
    <property type="molecule type" value="Genomic_DNA"/>
</dbReference>
<dbReference type="AlphaFoldDB" id="W2WE02"/>
<evidence type="ECO:0000313" key="2">
    <source>
        <dbReference type="EMBL" id="ETP07809.1"/>
    </source>
</evidence>
<feature type="compositionally biased region" description="Basic and acidic residues" evidence="1">
    <location>
        <begin position="93"/>
        <end position="107"/>
    </location>
</feature>
<comment type="caution">
    <text evidence="2">The sequence shown here is derived from an EMBL/GenBank/DDBJ whole genome shotgun (WGS) entry which is preliminary data.</text>
</comment>
<sequence>MRVIVTLNADETQTSDVEGGHLRSIWNTISTALVERQYLADHPARCLSPSLIAGKPFGVASEDSGTYSVSWMRWGPYHAQRGGNTPLQRTTRSGRDSSTSEHVESRAMEPGGAIRLQHTLVDSHTRFASVCSAPDCRGIALDAMEYFCVCAWLQTLQDHNLLFEIDVCQIAFPRAWSF</sequence>
<feature type="region of interest" description="Disordered" evidence="1">
    <location>
        <begin position="80"/>
        <end position="107"/>
    </location>
</feature>
<proteinExistence type="predicted"/>
<evidence type="ECO:0000313" key="3">
    <source>
        <dbReference type="Proteomes" id="UP000018958"/>
    </source>
</evidence>
<protein>
    <submittedName>
        <fullName evidence="2">Uncharacterized protein</fullName>
    </submittedName>
</protein>
<dbReference type="Proteomes" id="UP000018958">
    <property type="component" value="Unassembled WGS sequence"/>
</dbReference>
<evidence type="ECO:0000256" key="1">
    <source>
        <dbReference type="SAM" id="MobiDB-lite"/>
    </source>
</evidence>
<organism evidence="2 3">
    <name type="scientific">Phytophthora nicotianae CJ01A1</name>
    <dbReference type="NCBI Taxonomy" id="1317063"/>
    <lineage>
        <taxon>Eukaryota</taxon>
        <taxon>Sar</taxon>
        <taxon>Stramenopiles</taxon>
        <taxon>Oomycota</taxon>
        <taxon>Peronosporomycetes</taxon>
        <taxon>Peronosporales</taxon>
        <taxon>Peronosporaceae</taxon>
        <taxon>Phytophthora</taxon>
    </lineage>
</organism>
<name>W2WE02_PHYNI</name>
<reference evidence="2 3" key="1">
    <citation type="submission" date="2013-11" db="EMBL/GenBank/DDBJ databases">
        <title>The Genome Sequence of Phytophthora parasitica CJ01A1.</title>
        <authorList>
            <consortium name="The Broad Institute Genomics Platform"/>
            <person name="Russ C."/>
            <person name="Tyler B."/>
            <person name="Panabieres F."/>
            <person name="Shan W."/>
            <person name="Tripathy S."/>
            <person name="Grunwald N."/>
            <person name="Machado M."/>
            <person name="Johnson C.S."/>
            <person name="Walker B."/>
            <person name="Young S.K."/>
            <person name="Zeng Q."/>
            <person name="Gargeya S."/>
            <person name="Fitzgerald M."/>
            <person name="Haas B."/>
            <person name="Abouelleil A."/>
            <person name="Allen A.W."/>
            <person name="Alvarado L."/>
            <person name="Arachchi H.M."/>
            <person name="Berlin A.M."/>
            <person name="Chapman S.B."/>
            <person name="Gainer-Dewar J."/>
            <person name="Goldberg J."/>
            <person name="Griggs A."/>
            <person name="Gujja S."/>
            <person name="Hansen M."/>
            <person name="Howarth C."/>
            <person name="Imamovic A."/>
            <person name="Ireland A."/>
            <person name="Larimer J."/>
            <person name="McCowan C."/>
            <person name="Murphy C."/>
            <person name="Pearson M."/>
            <person name="Poon T.W."/>
            <person name="Priest M."/>
            <person name="Roberts A."/>
            <person name="Saif S."/>
            <person name="Shea T."/>
            <person name="Sisk P."/>
            <person name="Sykes S."/>
            <person name="Wortman J."/>
            <person name="Nusbaum C."/>
            <person name="Birren B."/>
        </authorList>
    </citation>
    <scope>NUCLEOTIDE SEQUENCE [LARGE SCALE GENOMIC DNA]</scope>
    <source>
        <strain evidence="2 3">CJ01A1</strain>
    </source>
</reference>
<accession>W2WE02</accession>
<gene>
    <name evidence="2" type="ORF">F441_16062</name>
</gene>